<gene>
    <name evidence="5" type="ORF">HMPREF9498_01926</name>
</gene>
<evidence type="ECO:0000256" key="1">
    <source>
        <dbReference type="ARBA" id="ARBA00004370"/>
    </source>
</evidence>
<dbReference type="AlphaFoldDB" id="A0A125W5D9"/>
<reference evidence="5 6" key="1">
    <citation type="submission" date="2010-07" db="EMBL/GenBank/DDBJ databases">
        <authorList>
            <person name="Sid Ahmed O."/>
        </authorList>
    </citation>
    <scope>NUCLEOTIDE SEQUENCE [LARGE SCALE GENOMIC DNA]</scope>
    <source>
        <strain evidence="5 6">TX4248</strain>
    </source>
</reference>
<dbReference type="PANTHER" id="PTHR46825">
    <property type="entry name" value="D-ALANYL-D-ALANINE-CARBOXYPEPTIDASE/ENDOPEPTIDASE AMPH"/>
    <property type="match status" value="1"/>
</dbReference>
<organism evidence="5 6">
    <name type="scientific">Enterococcus faecalis TX4248</name>
    <dbReference type="NCBI Taxonomy" id="749495"/>
    <lineage>
        <taxon>Bacteria</taxon>
        <taxon>Bacillati</taxon>
        <taxon>Bacillota</taxon>
        <taxon>Bacilli</taxon>
        <taxon>Lactobacillales</taxon>
        <taxon>Enterococcaceae</taxon>
        <taxon>Enterococcus</taxon>
    </lineage>
</organism>
<evidence type="ECO:0000313" key="5">
    <source>
        <dbReference type="EMBL" id="EFM82511.1"/>
    </source>
</evidence>
<dbReference type="Proteomes" id="UP000004846">
    <property type="component" value="Unassembled WGS sequence"/>
</dbReference>
<sequence>MRKRHAKKRHGGVNWLFIVCLLVVIGGSGYLIKTFFFTRDSQVSQESKVVLEEDRRSDNYANLTKEIVAPDSGELDQKIQETNYIGSALIIKDDQVLVNKGYGFANFEKQQANTPNTRFQIGSIQKSFTTTLILKAIEEGKLTLDTKLATFYPQIQGAEDITISDMLNMTSGLKLSAMPNNIVTDEEIIQFVKQNTIQVNKGKYNYSPVNFVLLAGMLEKMYQRTYQELFNNLYHKTAGLKNFGFYETLLEQPNNSTSYKWTEDNSYNQVLSIPAASFAHEFGTGNVDMTTGDLYWYLHQLMSGHLVSTALLQKLWTSSQQSSYHGGIYVHDNYLRLHGVEAGQQALVLFSKDMKTGVILLTNCVNPAKYKELIGSLFHDVTNLTVKF</sequence>
<comment type="subcellular location">
    <subcellularLocation>
        <location evidence="1">Membrane</location>
    </subcellularLocation>
</comment>
<name>A0A125W5D9_ENTFL</name>
<dbReference type="InterPro" id="IPR050491">
    <property type="entry name" value="AmpC-like"/>
</dbReference>
<dbReference type="SUPFAM" id="SSF56601">
    <property type="entry name" value="beta-lactamase/transpeptidase-like"/>
    <property type="match status" value="1"/>
</dbReference>
<evidence type="ECO:0000256" key="3">
    <source>
        <dbReference type="SAM" id="Phobius"/>
    </source>
</evidence>
<dbReference type="EMBL" id="AEBR01000063">
    <property type="protein sequence ID" value="EFM82511.1"/>
    <property type="molecule type" value="Genomic_DNA"/>
</dbReference>
<accession>A0A125W5D9</accession>
<keyword evidence="2 3" id="KW-0472">Membrane</keyword>
<protein>
    <submittedName>
        <fullName evidence="5">Beta-lactamase</fullName>
    </submittedName>
</protein>
<keyword evidence="3" id="KW-0812">Transmembrane</keyword>
<proteinExistence type="predicted"/>
<evidence type="ECO:0000313" key="6">
    <source>
        <dbReference type="Proteomes" id="UP000004846"/>
    </source>
</evidence>
<keyword evidence="3" id="KW-1133">Transmembrane helix</keyword>
<dbReference type="InterPro" id="IPR012338">
    <property type="entry name" value="Beta-lactam/transpept-like"/>
</dbReference>
<dbReference type="HOGENOM" id="CLU_020027_3_0_9"/>
<dbReference type="PANTHER" id="PTHR46825:SF11">
    <property type="entry name" value="PENICILLIN-BINDING PROTEIN 4"/>
    <property type="match status" value="1"/>
</dbReference>
<evidence type="ECO:0000256" key="2">
    <source>
        <dbReference type="ARBA" id="ARBA00023136"/>
    </source>
</evidence>
<evidence type="ECO:0000259" key="4">
    <source>
        <dbReference type="Pfam" id="PF00144"/>
    </source>
</evidence>
<comment type="caution">
    <text evidence="5">The sequence shown here is derived from an EMBL/GenBank/DDBJ whole genome shotgun (WGS) entry which is preliminary data.</text>
</comment>
<dbReference type="Pfam" id="PF00144">
    <property type="entry name" value="Beta-lactamase"/>
    <property type="match status" value="1"/>
</dbReference>
<dbReference type="Gene3D" id="3.40.710.10">
    <property type="entry name" value="DD-peptidase/beta-lactamase superfamily"/>
    <property type="match status" value="1"/>
</dbReference>
<feature type="domain" description="Beta-lactamase-related" evidence="4">
    <location>
        <begin position="87"/>
        <end position="370"/>
    </location>
</feature>
<feature type="transmembrane region" description="Helical" evidence="3">
    <location>
        <begin position="12"/>
        <end position="32"/>
    </location>
</feature>
<dbReference type="RefSeq" id="WP_002355600.1">
    <property type="nucleotide sequence ID" value="NZ_GL454461.1"/>
</dbReference>
<dbReference type="GO" id="GO:0016020">
    <property type="term" value="C:membrane"/>
    <property type="evidence" value="ECO:0007669"/>
    <property type="project" value="UniProtKB-SubCell"/>
</dbReference>
<dbReference type="InterPro" id="IPR001466">
    <property type="entry name" value="Beta-lactam-related"/>
</dbReference>